<dbReference type="CDD" id="cd03114">
    <property type="entry name" value="MMAA-like"/>
    <property type="match status" value="1"/>
</dbReference>
<evidence type="ECO:0000256" key="2">
    <source>
        <dbReference type="ARBA" id="ARBA00022741"/>
    </source>
</evidence>
<dbReference type="SMART" id="SM00382">
    <property type="entry name" value="AAA"/>
    <property type="match status" value="1"/>
</dbReference>
<evidence type="ECO:0000259" key="6">
    <source>
        <dbReference type="SMART" id="SM00382"/>
    </source>
</evidence>
<dbReference type="GO" id="GO:0003924">
    <property type="term" value="F:GTPase activity"/>
    <property type="evidence" value="ECO:0007669"/>
    <property type="project" value="InterPro"/>
</dbReference>
<evidence type="ECO:0000256" key="3">
    <source>
        <dbReference type="ARBA" id="ARBA00022801"/>
    </source>
</evidence>
<dbReference type="SUPFAM" id="SSF52540">
    <property type="entry name" value="P-loop containing nucleoside triphosphate hydrolases"/>
    <property type="match status" value="1"/>
</dbReference>
<dbReference type="PATRIC" id="fig|1813736.3.peg.4710"/>
<dbReference type="GO" id="GO:0005525">
    <property type="term" value="F:GTP binding"/>
    <property type="evidence" value="ECO:0007669"/>
    <property type="project" value="UniProtKB-KW"/>
</dbReference>
<dbReference type="PANTHER" id="PTHR43087">
    <property type="entry name" value="LYSINE/ARGININE/ORNITHINE TRANSPORT SYSTEM KINASE"/>
    <property type="match status" value="1"/>
</dbReference>
<keyword evidence="3 7" id="KW-0378">Hydrolase</keyword>
<keyword evidence="5" id="KW-0143">Chaperone</keyword>
<dbReference type="AlphaFoldDB" id="A0A143PSU8"/>
<gene>
    <name evidence="7" type="ORF">LuPra_04465</name>
</gene>
<dbReference type="STRING" id="1855912.LuPra_04465"/>
<proteinExistence type="inferred from homology"/>
<evidence type="ECO:0000313" key="8">
    <source>
        <dbReference type="Proteomes" id="UP000076079"/>
    </source>
</evidence>
<protein>
    <submittedName>
        <fullName evidence="7">Putative GTPase</fullName>
        <ecNumber evidence="7">3.6.-.-</ecNumber>
    </submittedName>
</protein>
<evidence type="ECO:0000256" key="1">
    <source>
        <dbReference type="ARBA" id="ARBA00009625"/>
    </source>
</evidence>
<dbReference type="InterPro" id="IPR027417">
    <property type="entry name" value="P-loop_NTPase"/>
</dbReference>
<dbReference type="Proteomes" id="UP000076079">
    <property type="component" value="Chromosome"/>
</dbReference>
<organism evidence="7 8">
    <name type="scientific">Luteitalea pratensis</name>
    <dbReference type="NCBI Taxonomy" id="1855912"/>
    <lineage>
        <taxon>Bacteria</taxon>
        <taxon>Pseudomonadati</taxon>
        <taxon>Acidobacteriota</taxon>
        <taxon>Vicinamibacteria</taxon>
        <taxon>Vicinamibacterales</taxon>
        <taxon>Vicinamibacteraceae</taxon>
        <taxon>Luteitalea</taxon>
    </lineage>
</organism>
<dbReference type="RefSeq" id="WP_110172784.1">
    <property type="nucleotide sequence ID" value="NZ_CP015136.1"/>
</dbReference>
<accession>A0A143PSU8</accession>
<dbReference type="EMBL" id="CP015136">
    <property type="protein sequence ID" value="AMY11218.1"/>
    <property type="molecule type" value="Genomic_DNA"/>
</dbReference>
<keyword evidence="2" id="KW-0547">Nucleotide-binding</keyword>
<name>A0A143PSU8_LUTPR</name>
<reference evidence="8" key="2">
    <citation type="submission" date="2016-04" db="EMBL/GenBank/DDBJ databases">
        <title>First Complete Genome Sequence of a Subdivision 6 Acidobacterium.</title>
        <authorList>
            <person name="Huang S."/>
            <person name="Vieira S."/>
            <person name="Bunk B."/>
            <person name="Riedel T."/>
            <person name="Sproeer C."/>
            <person name="Overmann J."/>
        </authorList>
    </citation>
    <scope>NUCLEOTIDE SEQUENCE [LARGE SCALE GENOMIC DNA]</scope>
    <source>
        <strain evidence="8">DSM 100886 HEG_-6_39</strain>
    </source>
</reference>
<dbReference type="Gene3D" id="1.20.5.170">
    <property type="match status" value="1"/>
</dbReference>
<dbReference type="Pfam" id="PF03308">
    <property type="entry name" value="MeaB"/>
    <property type="match status" value="1"/>
</dbReference>
<evidence type="ECO:0000256" key="5">
    <source>
        <dbReference type="ARBA" id="ARBA00023186"/>
    </source>
</evidence>
<dbReference type="InterPro" id="IPR003593">
    <property type="entry name" value="AAA+_ATPase"/>
</dbReference>
<comment type="similarity">
    <text evidence="1">Belongs to the SIMIBI class G3E GTPase family. ArgK/MeaB subfamily.</text>
</comment>
<reference evidence="7 8" key="1">
    <citation type="journal article" date="2016" name="Genome Announc.">
        <title>First Complete Genome Sequence of a Subdivision 6 Acidobacterium Strain.</title>
        <authorList>
            <person name="Huang S."/>
            <person name="Vieira S."/>
            <person name="Bunk B."/>
            <person name="Riedel T."/>
            <person name="Sproer C."/>
            <person name="Overmann J."/>
        </authorList>
    </citation>
    <scope>NUCLEOTIDE SEQUENCE [LARGE SCALE GENOMIC DNA]</scope>
    <source>
        <strain evidence="8">DSM 100886 HEG_-6_39</strain>
    </source>
</reference>
<dbReference type="InterPro" id="IPR005129">
    <property type="entry name" value="GTPase_ArgK"/>
</dbReference>
<dbReference type="NCBIfam" id="TIGR00750">
    <property type="entry name" value="lao"/>
    <property type="match status" value="1"/>
</dbReference>
<dbReference type="PANTHER" id="PTHR43087:SF1">
    <property type="entry name" value="LAO_AO TRANSPORT SYSTEM ATPASE"/>
    <property type="match status" value="1"/>
</dbReference>
<dbReference type="InterPro" id="IPR052040">
    <property type="entry name" value="GTPase/Isobutyryl-CoA_mutase"/>
</dbReference>
<evidence type="ECO:0000256" key="4">
    <source>
        <dbReference type="ARBA" id="ARBA00023134"/>
    </source>
</evidence>
<keyword evidence="4" id="KW-0342">GTP-binding</keyword>
<feature type="domain" description="AAA+ ATPase" evidence="6">
    <location>
        <begin position="45"/>
        <end position="259"/>
    </location>
</feature>
<evidence type="ECO:0000313" key="7">
    <source>
        <dbReference type="EMBL" id="AMY11218.1"/>
    </source>
</evidence>
<sequence>MTVDDLADRVRAGDLHALARAISVVENEGPRAAALIAALHPHTGRSTIIGLTGPPGAGKSTLADRLAGEWRARGRRVGIIAVDPTSPFTGGALLGDRVRMQQHAGDEGVFIRSMATRGHLGGLARATGDVALVLDAAGFDIVLIETVGVGQDEVEVVRTADMAIVVVVPGTGDDVQALKAGIMEIADIYVVNKADREGADRAAASIEALLALQPMAGEGWRPPILRTEATGGVGITALVEAIDRFCARGPEQVDARRRLRAGARVKDLLSRRLLVHVEQSVLAPGEFETLLDRIERRETDPHDVAASLAARVIERD</sequence>
<dbReference type="Gene3D" id="3.40.50.300">
    <property type="entry name" value="P-loop containing nucleotide triphosphate hydrolases"/>
    <property type="match status" value="1"/>
</dbReference>
<dbReference type="OrthoDB" id="9778292at2"/>
<dbReference type="EC" id="3.6.-.-" evidence="7"/>
<keyword evidence="8" id="KW-1185">Reference proteome</keyword>
<dbReference type="KEGG" id="abac:LuPra_04465"/>